<evidence type="ECO:0000313" key="7">
    <source>
        <dbReference type="EMBL" id="MCP2165469.1"/>
    </source>
</evidence>
<feature type="transmembrane region" description="Helical" evidence="5">
    <location>
        <begin position="450"/>
        <end position="473"/>
    </location>
</feature>
<feature type="repeat" description="WD" evidence="3">
    <location>
        <begin position="698"/>
        <end position="739"/>
    </location>
</feature>
<name>A0AAE3KGH3_9PSEU</name>
<dbReference type="InterPro" id="IPR011600">
    <property type="entry name" value="Pept_C14_caspase"/>
</dbReference>
<dbReference type="SUPFAM" id="SSF50978">
    <property type="entry name" value="WD40 repeat-like"/>
    <property type="match status" value="1"/>
</dbReference>
<dbReference type="AlphaFoldDB" id="A0AAE3KGH3"/>
<dbReference type="PANTHER" id="PTHR19879">
    <property type="entry name" value="TRANSCRIPTION INITIATION FACTOR TFIID"/>
    <property type="match status" value="1"/>
</dbReference>
<evidence type="ECO:0000256" key="3">
    <source>
        <dbReference type="PROSITE-ProRule" id="PRU00221"/>
    </source>
</evidence>
<dbReference type="InterPro" id="IPR015943">
    <property type="entry name" value="WD40/YVTN_repeat-like_dom_sf"/>
</dbReference>
<dbReference type="SUPFAM" id="SSF52129">
    <property type="entry name" value="Caspase-like"/>
    <property type="match status" value="1"/>
</dbReference>
<dbReference type="InterPro" id="IPR001680">
    <property type="entry name" value="WD40_rpt"/>
</dbReference>
<feature type="repeat" description="WD" evidence="3">
    <location>
        <begin position="568"/>
        <end position="599"/>
    </location>
</feature>
<feature type="repeat" description="WD" evidence="3">
    <location>
        <begin position="652"/>
        <end position="684"/>
    </location>
</feature>
<dbReference type="Pfam" id="PF00400">
    <property type="entry name" value="WD40"/>
    <property type="match status" value="5"/>
</dbReference>
<feature type="region of interest" description="Disordered" evidence="4">
    <location>
        <begin position="304"/>
        <end position="407"/>
    </location>
</feature>
<dbReference type="Gene3D" id="3.40.50.1460">
    <property type="match status" value="1"/>
</dbReference>
<keyword evidence="1 3" id="KW-0853">WD repeat</keyword>
<dbReference type="PRINTS" id="PR00320">
    <property type="entry name" value="GPROTEINBRPT"/>
</dbReference>
<organism evidence="7 8">
    <name type="scientific">Goodfellowiella coeruleoviolacea</name>
    <dbReference type="NCBI Taxonomy" id="334858"/>
    <lineage>
        <taxon>Bacteria</taxon>
        <taxon>Bacillati</taxon>
        <taxon>Actinomycetota</taxon>
        <taxon>Actinomycetes</taxon>
        <taxon>Pseudonocardiales</taxon>
        <taxon>Pseudonocardiaceae</taxon>
        <taxon>Goodfellowiella</taxon>
    </lineage>
</organism>
<keyword evidence="2" id="KW-0677">Repeat</keyword>
<comment type="caution">
    <text evidence="7">The sequence shown here is derived from an EMBL/GenBank/DDBJ whole genome shotgun (WGS) entry which is preliminary data.</text>
</comment>
<keyword evidence="5" id="KW-0812">Transmembrane</keyword>
<feature type="domain" description="Peptidase C14 caspase" evidence="6">
    <location>
        <begin position="5"/>
        <end position="245"/>
    </location>
</feature>
<gene>
    <name evidence="7" type="ORF">LX83_002327</name>
</gene>
<evidence type="ECO:0000256" key="1">
    <source>
        <dbReference type="ARBA" id="ARBA00022574"/>
    </source>
</evidence>
<dbReference type="InterPro" id="IPR036322">
    <property type="entry name" value="WD40_repeat_dom_sf"/>
</dbReference>
<feature type="transmembrane region" description="Helical" evidence="5">
    <location>
        <begin position="419"/>
        <end position="438"/>
    </location>
</feature>
<proteinExistence type="predicted"/>
<dbReference type="InterPro" id="IPR018247">
    <property type="entry name" value="EF_Hand_1_Ca_BS"/>
</dbReference>
<dbReference type="EMBL" id="JAMTCK010000005">
    <property type="protein sequence ID" value="MCP2165469.1"/>
    <property type="molecule type" value="Genomic_DNA"/>
</dbReference>
<dbReference type="Proteomes" id="UP001206128">
    <property type="component" value="Unassembled WGS sequence"/>
</dbReference>
<dbReference type="SMART" id="SM00320">
    <property type="entry name" value="WD40"/>
    <property type="match status" value="6"/>
</dbReference>
<keyword evidence="5" id="KW-0472">Membrane</keyword>
<evidence type="ECO:0000259" key="6">
    <source>
        <dbReference type="Pfam" id="PF00656"/>
    </source>
</evidence>
<evidence type="ECO:0000256" key="2">
    <source>
        <dbReference type="ARBA" id="ARBA00022737"/>
    </source>
</evidence>
<feature type="repeat" description="WD" evidence="3">
    <location>
        <begin position="610"/>
        <end position="642"/>
    </location>
</feature>
<dbReference type="Gene3D" id="2.130.10.10">
    <property type="entry name" value="YVTN repeat-like/Quinoprotein amine dehydrogenase"/>
    <property type="match status" value="2"/>
</dbReference>
<dbReference type="GO" id="GO:0006508">
    <property type="term" value="P:proteolysis"/>
    <property type="evidence" value="ECO:0007669"/>
    <property type="project" value="InterPro"/>
</dbReference>
<keyword evidence="5" id="KW-1133">Transmembrane helix</keyword>
<evidence type="ECO:0000256" key="5">
    <source>
        <dbReference type="SAM" id="Phobius"/>
    </source>
</evidence>
<dbReference type="PANTHER" id="PTHR19879:SF9">
    <property type="entry name" value="TRANSCRIPTION INITIATION FACTOR TFIID SUBUNIT 5"/>
    <property type="match status" value="1"/>
</dbReference>
<dbReference type="CDD" id="cd00200">
    <property type="entry name" value="WD40"/>
    <property type="match status" value="1"/>
</dbReference>
<dbReference type="InterPro" id="IPR029030">
    <property type="entry name" value="Caspase-like_dom_sf"/>
</dbReference>
<dbReference type="PROSITE" id="PS50294">
    <property type="entry name" value="WD_REPEATS_REGION"/>
    <property type="match status" value="4"/>
</dbReference>
<keyword evidence="8" id="KW-1185">Reference proteome</keyword>
<feature type="repeat" description="WD" evidence="3">
    <location>
        <begin position="740"/>
        <end position="775"/>
    </location>
</feature>
<dbReference type="PROSITE" id="PS00018">
    <property type="entry name" value="EF_HAND_1"/>
    <property type="match status" value="1"/>
</dbReference>
<dbReference type="Pfam" id="PF00656">
    <property type="entry name" value="Peptidase_C14"/>
    <property type="match status" value="1"/>
</dbReference>
<feature type="compositionally biased region" description="Pro residues" evidence="4">
    <location>
        <begin position="336"/>
        <end position="350"/>
    </location>
</feature>
<sequence length="775" mass="82321">MAGERRALLIATGTYTDAAFAGLRAPQADVAALAGVLRDPEIGGYAVDVLTDQPSHQVRVRLNELFTTAGRDDLVLVYVSGHGVKDETGQLHLATTDTQRALLASTGVPAAFVRDLIDHSPARRVVVWLDCCYAGAFPAGVVPKAEGSVDVLSQLDARAGRGCAVMTASTAIQYAFERGTAGVTGTAAPSVFTGAIVEGLRTGAADLDADGEINAAELYAYVYDEVKATTPEQTPTRNDQVTGELYIARSNRGPRLDPELPSVIRHGLRSGLKHMQLGAVRTLAELADAGDERARATLRLLRDGPDPFLAGAAGTALTPPPTPEPEPEPRPRPRQEPAPTPEPDPKPAPKPTTAQQDRTSTSTATTAPAGPGTTARPGKATPVRPSHAAAARETWSTPRPPVDMSQLPRGLGNTPPRTMAWWGLVSTALGLATTGWFTGLLPHPDAPSPLTWAVPAGLVVLDLVVLGWLVAIVRRDAADTSTTLVRDAVAVRAVAFTPRGERLVHAGPPTVTCRSTVRWHEKPRQISVADGVADQIAVSPTGGLLATVHQDGAVGIVRWVDGTMVNLLAAPRTRVRSAAFSPDGSLLVGGLDHGGITIWRTELWGSTTGPRGHRHAVTSLAFHPTKPLLASCGEDNTVAIWNTGDWSPRATLTSDVPPTHVVAFSPDGEWLVTGSGVGSIEVWDTLAWRKKKEERWLMSAHRGRITALAVHPTRNLLASCGEDNTVTLWDTGTWRRVRTYTGHRAAVRSVAFSPDGRVLASGGDDRTVKLWRIWD</sequence>
<dbReference type="RefSeq" id="WP_253770322.1">
    <property type="nucleotide sequence ID" value="NZ_JAMTCK010000005.1"/>
</dbReference>
<dbReference type="GO" id="GO:0004197">
    <property type="term" value="F:cysteine-type endopeptidase activity"/>
    <property type="evidence" value="ECO:0007669"/>
    <property type="project" value="InterPro"/>
</dbReference>
<accession>A0AAE3KGH3</accession>
<dbReference type="PROSITE" id="PS50082">
    <property type="entry name" value="WD_REPEATS_2"/>
    <property type="match status" value="5"/>
</dbReference>
<evidence type="ECO:0000313" key="8">
    <source>
        <dbReference type="Proteomes" id="UP001206128"/>
    </source>
</evidence>
<dbReference type="InterPro" id="IPR020472">
    <property type="entry name" value="WD40_PAC1"/>
</dbReference>
<reference evidence="7" key="1">
    <citation type="submission" date="2022-06" db="EMBL/GenBank/DDBJ databases">
        <title>Genomic Encyclopedia of Archaeal and Bacterial Type Strains, Phase II (KMG-II): from individual species to whole genera.</title>
        <authorList>
            <person name="Goeker M."/>
        </authorList>
    </citation>
    <scope>NUCLEOTIDE SEQUENCE</scope>
    <source>
        <strain evidence="7">DSM 43935</strain>
    </source>
</reference>
<dbReference type="NCBIfam" id="NF047832">
    <property type="entry name" value="caspase_w_EACC1"/>
    <property type="match status" value="1"/>
</dbReference>
<protein>
    <submittedName>
        <fullName evidence="7">WD domain-containing protein, G-beta repeat-containing protein</fullName>
    </submittedName>
</protein>
<feature type="compositionally biased region" description="Low complexity" evidence="4">
    <location>
        <begin position="351"/>
        <end position="382"/>
    </location>
</feature>
<evidence type="ECO:0000256" key="4">
    <source>
        <dbReference type="SAM" id="MobiDB-lite"/>
    </source>
</evidence>